<evidence type="ECO:0000313" key="2">
    <source>
        <dbReference type="Proteomes" id="UP000887013"/>
    </source>
</evidence>
<protein>
    <submittedName>
        <fullName evidence="1">Uncharacterized protein</fullName>
    </submittedName>
</protein>
<evidence type="ECO:0000313" key="1">
    <source>
        <dbReference type="EMBL" id="GFT64412.1"/>
    </source>
</evidence>
<gene>
    <name evidence="1" type="ORF">NPIL_162701</name>
</gene>
<comment type="caution">
    <text evidence="1">The sequence shown here is derived from an EMBL/GenBank/DDBJ whole genome shotgun (WGS) entry which is preliminary data.</text>
</comment>
<dbReference type="AlphaFoldDB" id="A0A8X6TWL1"/>
<sequence length="97" mass="11015">MAPQAMLQCCCAVWRSTVTAVMDLSPSRHLTCKWRLSLLKQNHDSSVNTECHLEFHEALARFNLKWRGMCSSYGVFSTSVRLLWSTCPDVTLLTPPL</sequence>
<reference evidence="1" key="1">
    <citation type="submission" date="2020-08" db="EMBL/GenBank/DDBJ databases">
        <title>Multicomponent nature underlies the extraordinary mechanical properties of spider dragline silk.</title>
        <authorList>
            <person name="Kono N."/>
            <person name="Nakamura H."/>
            <person name="Mori M."/>
            <person name="Yoshida Y."/>
            <person name="Ohtoshi R."/>
            <person name="Malay A.D."/>
            <person name="Moran D.A.P."/>
            <person name="Tomita M."/>
            <person name="Numata K."/>
            <person name="Arakawa K."/>
        </authorList>
    </citation>
    <scope>NUCLEOTIDE SEQUENCE</scope>
</reference>
<dbReference type="Proteomes" id="UP000887013">
    <property type="component" value="Unassembled WGS sequence"/>
</dbReference>
<organism evidence="1 2">
    <name type="scientific">Nephila pilipes</name>
    <name type="common">Giant wood spider</name>
    <name type="synonym">Nephila maculata</name>
    <dbReference type="NCBI Taxonomy" id="299642"/>
    <lineage>
        <taxon>Eukaryota</taxon>
        <taxon>Metazoa</taxon>
        <taxon>Ecdysozoa</taxon>
        <taxon>Arthropoda</taxon>
        <taxon>Chelicerata</taxon>
        <taxon>Arachnida</taxon>
        <taxon>Araneae</taxon>
        <taxon>Araneomorphae</taxon>
        <taxon>Entelegynae</taxon>
        <taxon>Araneoidea</taxon>
        <taxon>Nephilidae</taxon>
        <taxon>Nephila</taxon>
    </lineage>
</organism>
<keyword evidence="2" id="KW-1185">Reference proteome</keyword>
<accession>A0A8X6TWL1</accession>
<proteinExistence type="predicted"/>
<name>A0A8X6TWL1_NEPPI</name>
<dbReference type="EMBL" id="BMAW01019619">
    <property type="protein sequence ID" value="GFT64412.1"/>
    <property type="molecule type" value="Genomic_DNA"/>
</dbReference>